<sequence length="65" mass="6964">MRPVGAANWRTVYGAPILTGLISLSGLVSALLFNEVGRYFSWIAVGSPIIIVLYIVAAKLCRPTS</sequence>
<gene>
    <name evidence="2" type="ORF">SAMN05444158_1427</name>
</gene>
<evidence type="ECO:0000313" key="2">
    <source>
        <dbReference type="EMBL" id="SDS23586.1"/>
    </source>
</evidence>
<keyword evidence="1" id="KW-1133">Transmembrane helix</keyword>
<evidence type="ECO:0000256" key="1">
    <source>
        <dbReference type="SAM" id="Phobius"/>
    </source>
</evidence>
<evidence type="ECO:0000313" key="3">
    <source>
        <dbReference type="Proteomes" id="UP000243904"/>
    </source>
</evidence>
<keyword evidence="1" id="KW-0812">Transmembrane</keyword>
<feature type="transmembrane region" description="Helical" evidence="1">
    <location>
        <begin position="12"/>
        <end position="33"/>
    </location>
</feature>
<dbReference type="AlphaFoldDB" id="A0A1H1QJM0"/>
<keyword evidence="1" id="KW-0472">Membrane</keyword>
<protein>
    <submittedName>
        <fullName evidence="2">Uncharacterized protein</fullName>
    </submittedName>
</protein>
<feature type="transmembrane region" description="Helical" evidence="1">
    <location>
        <begin position="39"/>
        <end position="57"/>
    </location>
</feature>
<reference evidence="3" key="1">
    <citation type="submission" date="2016-10" db="EMBL/GenBank/DDBJ databases">
        <authorList>
            <person name="Varghese N."/>
            <person name="Submissions S."/>
        </authorList>
    </citation>
    <scope>NUCLEOTIDE SEQUENCE [LARGE SCALE GENOMIC DNA]</scope>
    <source>
        <strain evidence="3">GAS369</strain>
    </source>
</reference>
<dbReference type="Proteomes" id="UP000243904">
    <property type="component" value="Chromosome I"/>
</dbReference>
<keyword evidence="3" id="KW-1185">Reference proteome</keyword>
<proteinExistence type="predicted"/>
<dbReference type="EMBL" id="LT629750">
    <property type="protein sequence ID" value="SDS23586.1"/>
    <property type="molecule type" value="Genomic_DNA"/>
</dbReference>
<accession>A0A1H1QJM0</accession>
<organism evidence="2 3">
    <name type="scientific">Bradyrhizobium canariense</name>
    <dbReference type="NCBI Taxonomy" id="255045"/>
    <lineage>
        <taxon>Bacteria</taxon>
        <taxon>Pseudomonadati</taxon>
        <taxon>Pseudomonadota</taxon>
        <taxon>Alphaproteobacteria</taxon>
        <taxon>Hyphomicrobiales</taxon>
        <taxon>Nitrobacteraceae</taxon>
        <taxon>Bradyrhizobium</taxon>
    </lineage>
</organism>
<name>A0A1H1QJM0_9BRAD</name>